<evidence type="ECO:0000313" key="3">
    <source>
        <dbReference type="Proteomes" id="UP000240208"/>
    </source>
</evidence>
<dbReference type="SUPFAM" id="SSF54060">
    <property type="entry name" value="His-Me finger endonucleases"/>
    <property type="match status" value="1"/>
</dbReference>
<dbReference type="Gene3D" id="3.90.75.20">
    <property type="match status" value="1"/>
</dbReference>
<dbReference type="EMBL" id="KY684082">
    <property type="protein sequence ID" value="AVD98990.1"/>
    <property type="molecule type" value="Genomic_DNA"/>
</dbReference>
<name>A0A2P0XMY7_9CAUD</name>
<accession>A0A2P0XMY7</accession>
<dbReference type="Proteomes" id="UP000240208">
    <property type="component" value="Segment"/>
</dbReference>
<keyword evidence="3" id="KW-1185">Reference proteome</keyword>
<evidence type="ECO:0000259" key="1">
    <source>
        <dbReference type="Pfam" id="PF13392"/>
    </source>
</evidence>
<organism evidence="2 3">
    <name type="scientific">Shigella phage SFN6B</name>
    <dbReference type="NCBI Taxonomy" id="1785176"/>
    <lineage>
        <taxon>Viruses</taxon>
        <taxon>Duplodnaviria</taxon>
        <taxon>Heunggongvirae</taxon>
        <taxon>Uroviricota</taxon>
        <taxon>Caudoviricetes</taxon>
        <taxon>Autographivirales</taxon>
        <taxon>Autoscriptoviridae</taxon>
        <taxon>Slopekvirinae</taxon>
        <taxon>Drulisvirus</taxon>
        <taxon>Drulisvirus SFN6B</taxon>
    </lineage>
</organism>
<reference evidence="2 3" key="1">
    <citation type="submission" date="2017-02" db="EMBL/GenBank/DDBJ databases">
        <title>Shigella flexneri specific phage SFN6B.</title>
        <authorList>
            <person name="Sia S.C."/>
            <person name="Tan G.C."/>
        </authorList>
    </citation>
    <scope>NUCLEOTIDE SEQUENCE [LARGE SCALE GENOMIC DNA]</scope>
</reference>
<dbReference type="GO" id="GO:0003677">
    <property type="term" value="F:DNA binding"/>
    <property type="evidence" value="ECO:0007669"/>
    <property type="project" value="InterPro"/>
</dbReference>
<dbReference type="KEGG" id="vg:54989079"/>
<sequence>MRELLMYDPTSPSGLRWKVDGYRNTYRAGDVAGCTHSGTTGYYQIVIRGKKYMSHRVVYFLVHGEWPDTVDHVNGDRKDNRIENLRAATMRQNLCNLTRAKGFYFSKVSHKFIAQICNYGKNRTLGSFDTALDARAAYLRAKLEEHGFVPGVVYS</sequence>
<dbReference type="SUPFAM" id="SSF54171">
    <property type="entry name" value="DNA-binding domain"/>
    <property type="match status" value="1"/>
</dbReference>
<dbReference type="InterPro" id="IPR003615">
    <property type="entry name" value="HNH_nuc"/>
</dbReference>
<dbReference type="RefSeq" id="YP_009798615.1">
    <property type="nucleotide sequence ID" value="NC_047929.1"/>
</dbReference>
<dbReference type="InterPro" id="IPR044925">
    <property type="entry name" value="His-Me_finger_sf"/>
</dbReference>
<protein>
    <recommendedName>
        <fullName evidence="1">HNH nuclease domain-containing protein</fullName>
    </recommendedName>
</protein>
<proteinExistence type="predicted"/>
<feature type="domain" description="HNH nuclease" evidence="1">
    <location>
        <begin position="53"/>
        <end position="93"/>
    </location>
</feature>
<evidence type="ECO:0000313" key="2">
    <source>
        <dbReference type="EMBL" id="AVD98990.1"/>
    </source>
</evidence>
<dbReference type="InterPro" id="IPR016177">
    <property type="entry name" value="DNA-bd_dom_sf"/>
</dbReference>
<dbReference type="Pfam" id="PF13392">
    <property type="entry name" value="HNH_3"/>
    <property type="match status" value="1"/>
</dbReference>
<dbReference type="GeneID" id="54989079"/>